<feature type="signal peptide" evidence="1">
    <location>
        <begin position="1"/>
        <end position="23"/>
    </location>
</feature>
<dbReference type="PANTHER" id="PTHR10587">
    <property type="entry name" value="GLYCOSYL TRANSFERASE-RELATED"/>
    <property type="match status" value="1"/>
</dbReference>
<dbReference type="GO" id="GO:0016810">
    <property type="term" value="F:hydrolase activity, acting on carbon-nitrogen (but not peptide) bonds"/>
    <property type="evidence" value="ECO:0007669"/>
    <property type="project" value="InterPro"/>
</dbReference>
<dbReference type="PROSITE" id="PS51677">
    <property type="entry name" value="NODB"/>
    <property type="match status" value="1"/>
</dbReference>
<keyword evidence="1" id="KW-0732">Signal</keyword>
<dbReference type="RefSeq" id="WP_237163326.1">
    <property type="nucleotide sequence ID" value="NZ_CP016808.1"/>
</dbReference>
<dbReference type="CDD" id="cd10917">
    <property type="entry name" value="CE4_NodB_like_6s_7s"/>
    <property type="match status" value="1"/>
</dbReference>
<dbReference type="Pfam" id="PF01522">
    <property type="entry name" value="Polysacc_deac_1"/>
    <property type="match status" value="1"/>
</dbReference>
<dbReference type="InterPro" id="IPR050248">
    <property type="entry name" value="Polysacc_deacetylase_ArnD"/>
</dbReference>
<name>A0A1B2DC46_9BACL</name>
<proteinExistence type="predicted"/>
<evidence type="ECO:0000256" key="1">
    <source>
        <dbReference type="SAM" id="SignalP"/>
    </source>
</evidence>
<accession>A0A1B2DC46</accession>
<dbReference type="Gene3D" id="3.20.20.370">
    <property type="entry name" value="Glycoside hydrolase/deacetylase"/>
    <property type="match status" value="1"/>
</dbReference>
<dbReference type="AlphaFoldDB" id="A0A1B2DC46"/>
<evidence type="ECO:0000313" key="3">
    <source>
        <dbReference type="EMBL" id="ANY65278.1"/>
    </source>
</evidence>
<dbReference type="SUPFAM" id="SSF88713">
    <property type="entry name" value="Glycoside hydrolase/deacetylase"/>
    <property type="match status" value="1"/>
</dbReference>
<protein>
    <submittedName>
        <fullName evidence="3">Polysaccharide deacetylase</fullName>
    </submittedName>
</protein>
<organism evidence="3">
    <name type="scientific">Paenibacillus sp. BIHB 4019</name>
    <dbReference type="NCBI Taxonomy" id="1870819"/>
    <lineage>
        <taxon>Bacteria</taxon>
        <taxon>Bacillati</taxon>
        <taxon>Bacillota</taxon>
        <taxon>Bacilli</taxon>
        <taxon>Bacillales</taxon>
        <taxon>Paenibacillaceae</taxon>
        <taxon>Paenibacillus</taxon>
    </lineage>
</organism>
<sequence length="284" mass="32048">MLQRLNKLLILLLVIATFLTSSAEELNISSKASVQMAAITDSSGSLSQADKAKTGKKRRSDSVSWVKLQQRYPGAYFLHGPRHKKEVALTFDDAPDPRFTPKILDILAKHHVQATFFLVGTRADKHPEIVKRIHREGHIIGNHSYNHEVMSKLSPNDFHRQVWRTDTIISRIIPYHPHFFRPPYGEMQPSQVAWAKNNGYIVVNWDVDSADWKNNPSSTVILRNMHKTLRSGSIILQHAGGGVSQSLSGTIEALPQLISSLQQKGYRIVTLPELLEQSAERPIR</sequence>
<gene>
    <name evidence="3" type="ORF">BBD42_01380</name>
</gene>
<dbReference type="EMBL" id="CP016808">
    <property type="protein sequence ID" value="ANY65278.1"/>
    <property type="molecule type" value="Genomic_DNA"/>
</dbReference>
<dbReference type="InterPro" id="IPR002509">
    <property type="entry name" value="NODB_dom"/>
</dbReference>
<reference evidence="3" key="1">
    <citation type="submission" date="2016-08" db="EMBL/GenBank/DDBJ databases">
        <title>Complete Genome Seqeunce of Paenibacillus sp. BIHB 4019 from tea rhizoplane.</title>
        <authorList>
            <person name="Thakur R."/>
            <person name="Swarnkar M.K."/>
            <person name="Gulati A."/>
        </authorList>
    </citation>
    <scope>NUCLEOTIDE SEQUENCE [LARGE SCALE GENOMIC DNA]</scope>
    <source>
        <strain evidence="3">BIHB4019</strain>
    </source>
</reference>
<dbReference type="InterPro" id="IPR011330">
    <property type="entry name" value="Glyco_hydro/deAcase_b/a-brl"/>
</dbReference>
<dbReference type="GO" id="GO:0005975">
    <property type="term" value="P:carbohydrate metabolic process"/>
    <property type="evidence" value="ECO:0007669"/>
    <property type="project" value="InterPro"/>
</dbReference>
<evidence type="ECO:0000259" key="2">
    <source>
        <dbReference type="PROSITE" id="PS51677"/>
    </source>
</evidence>
<feature type="chain" id="PRO_5008534672" evidence="1">
    <location>
        <begin position="24"/>
        <end position="284"/>
    </location>
</feature>
<feature type="domain" description="NodB homology" evidence="2">
    <location>
        <begin position="85"/>
        <end position="269"/>
    </location>
</feature>